<dbReference type="SUPFAM" id="SSF51395">
    <property type="entry name" value="FMN-linked oxidoreductases"/>
    <property type="match status" value="1"/>
</dbReference>
<dbReference type="PANTHER" id="PTHR43303:SF4">
    <property type="entry name" value="NADPH DEHYDROGENASE C23G7.10C-RELATED"/>
    <property type="match status" value="1"/>
</dbReference>
<feature type="region of interest" description="Disordered" evidence="6">
    <location>
        <begin position="106"/>
        <end position="125"/>
    </location>
</feature>
<dbReference type="Proteomes" id="UP000326179">
    <property type="component" value="Chromosome"/>
</dbReference>
<dbReference type="Pfam" id="PF00724">
    <property type="entry name" value="Oxidored_FMN"/>
    <property type="match status" value="1"/>
</dbReference>
<evidence type="ECO:0000256" key="4">
    <source>
        <dbReference type="ARBA" id="ARBA00022857"/>
    </source>
</evidence>
<keyword evidence="9" id="KW-1185">Reference proteome</keyword>
<reference evidence="8 9" key="1">
    <citation type="submission" date="2019-10" db="EMBL/GenBank/DDBJ databases">
        <title>A novel species.</title>
        <authorList>
            <person name="Gao J."/>
        </authorList>
    </citation>
    <scope>NUCLEOTIDE SEQUENCE [LARGE SCALE GENOMIC DNA]</scope>
    <source>
        <strain evidence="8 9">QMT-28</strain>
    </source>
</reference>
<feature type="domain" description="NADH:flavin oxidoreductase/NADH oxidase N-terminal" evidence="7">
    <location>
        <begin position="3"/>
        <end position="347"/>
    </location>
</feature>
<sequence>MSELFQPLTLRGVTIPNRVWMSPMMQYSAPAEGPETGTPTDWHLQHLVSRAVGGAGLVMVEATSVSAESRSSAYDLGLWNDQQPPAFARVVRALSESGAVPAIQLNHPGRKAGIGRPWSDAHPPRPGLRRVGPSPIAFGAVPAPQELTTHAITTVVEEFARAARRAHRAGFRALEIHGAHGYLVHSFLSPQTNHRTDDYGGDLRRRMRFALEVVDAVRAQWPQELPLFFRTSATDWLAGHGTETRPGWTADDTTHLARELMAHGVDLLDVSTGGIVPDATIPVSPGYQVTFSAQVRARTGIPTAAVGLITEPEQAEKIIGLGEADAVFLGRELLRDPYWPRHAAHRLGVTLPPPPQYARAFPRR</sequence>
<organism evidence="8 9">
    <name type="scientific">Streptomyces fagopyri</name>
    <dbReference type="NCBI Taxonomy" id="2662397"/>
    <lineage>
        <taxon>Bacteria</taxon>
        <taxon>Bacillati</taxon>
        <taxon>Actinomycetota</taxon>
        <taxon>Actinomycetes</taxon>
        <taxon>Kitasatosporales</taxon>
        <taxon>Streptomycetaceae</taxon>
        <taxon>Streptomyces</taxon>
    </lineage>
</organism>
<dbReference type="InterPro" id="IPR044152">
    <property type="entry name" value="YqjM-like"/>
</dbReference>
<keyword evidence="4" id="KW-0521">NADP</keyword>
<dbReference type="AlphaFoldDB" id="A0A5Q0LM83"/>
<comment type="cofactor">
    <cofactor evidence="1">
        <name>FMN</name>
        <dbReference type="ChEBI" id="CHEBI:58210"/>
    </cofactor>
</comment>
<evidence type="ECO:0000256" key="3">
    <source>
        <dbReference type="ARBA" id="ARBA00022643"/>
    </source>
</evidence>
<dbReference type="GO" id="GO:0010181">
    <property type="term" value="F:FMN binding"/>
    <property type="evidence" value="ECO:0007669"/>
    <property type="project" value="InterPro"/>
</dbReference>
<evidence type="ECO:0000256" key="1">
    <source>
        <dbReference type="ARBA" id="ARBA00001917"/>
    </source>
</evidence>
<dbReference type="InterPro" id="IPR001155">
    <property type="entry name" value="OxRdtase_FMN_N"/>
</dbReference>
<proteinExistence type="predicted"/>
<keyword evidence="3" id="KW-0288">FMN</keyword>
<dbReference type="CDD" id="cd02932">
    <property type="entry name" value="OYE_YqiM_FMN"/>
    <property type="match status" value="1"/>
</dbReference>
<name>A0A5Q0LM83_9ACTN</name>
<evidence type="ECO:0000313" key="8">
    <source>
        <dbReference type="EMBL" id="QFZ78071.1"/>
    </source>
</evidence>
<dbReference type="GO" id="GO:0050661">
    <property type="term" value="F:NADP binding"/>
    <property type="evidence" value="ECO:0007669"/>
    <property type="project" value="InterPro"/>
</dbReference>
<evidence type="ECO:0000256" key="2">
    <source>
        <dbReference type="ARBA" id="ARBA00022630"/>
    </source>
</evidence>
<gene>
    <name evidence="8" type="ORF">GFH48_36540</name>
</gene>
<accession>A0A5Q0LM83</accession>
<dbReference type="RefSeq" id="WP_153292251.1">
    <property type="nucleotide sequence ID" value="NZ_CP045643.1"/>
</dbReference>
<dbReference type="Gene3D" id="3.20.20.70">
    <property type="entry name" value="Aldolase class I"/>
    <property type="match status" value="1"/>
</dbReference>
<evidence type="ECO:0000313" key="9">
    <source>
        <dbReference type="Proteomes" id="UP000326179"/>
    </source>
</evidence>
<dbReference type="InterPro" id="IPR013785">
    <property type="entry name" value="Aldolase_TIM"/>
</dbReference>
<dbReference type="KEGG" id="sfy:GFH48_36540"/>
<dbReference type="GO" id="GO:0003959">
    <property type="term" value="F:NADPH dehydrogenase activity"/>
    <property type="evidence" value="ECO:0007669"/>
    <property type="project" value="InterPro"/>
</dbReference>
<dbReference type="PANTHER" id="PTHR43303">
    <property type="entry name" value="NADPH DEHYDROGENASE C23G7.10C-RELATED"/>
    <property type="match status" value="1"/>
</dbReference>
<dbReference type="EMBL" id="CP045643">
    <property type="protein sequence ID" value="QFZ78071.1"/>
    <property type="molecule type" value="Genomic_DNA"/>
</dbReference>
<evidence type="ECO:0000256" key="6">
    <source>
        <dbReference type="SAM" id="MobiDB-lite"/>
    </source>
</evidence>
<keyword evidence="5" id="KW-0560">Oxidoreductase</keyword>
<evidence type="ECO:0000256" key="5">
    <source>
        <dbReference type="ARBA" id="ARBA00023002"/>
    </source>
</evidence>
<keyword evidence="2" id="KW-0285">Flavoprotein</keyword>
<evidence type="ECO:0000259" key="7">
    <source>
        <dbReference type="Pfam" id="PF00724"/>
    </source>
</evidence>
<protein>
    <submittedName>
        <fullName evidence="8">NADH:flavin oxidoreductase/NADH oxidase</fullName>
    </submittedName>
</protein>